<dbReference type="AlphaFoldDB" id="A0AAN7BAC9"/>
<dbReference type="Gene3D" id="3.40.50.300">
    <property type="entry name" value="P-loop containing nucleotide triphosphate hydrolases"/>
    <property type="match status" value="1"/>
</dbReference>
<dbReference type="SMART" id="SM00053">
    <property type="entry name" value="DYNc"/>
    <property type="match status" value="1"/>
</dbReference>
<dbReference type="Pfam" id="PF01031">
    <property type="entry name" value="Dynamin_M"/>
    <property type="match status" value="1"/>
</dbReference>
<dbReference type="PROSITE" id="PS51718">
    <property type="entry name" value="G_DYNAMIN_2"/>
    <property type="match status" value="1"/>
</dbReference>
<evidence type="ECO:0000313" key="6">
    <source>
        <dbReference type="Proteomes" id="UP001301769"/>
    </source>
</evidence>
<dbReference type="InterPro" id="IPR000375">
    <property type="entry name" value="Dynamin_stalk"/>
</dbReference>
<feature type="domain" description="GED" evidence="3">
    <location>
        <begin position="591"/>
        <end position="679"/>
    </location>
</feature>
<dbReference type="GO" id="GO:0016559">
    <property type="term" value="P:peroxisome fission"/>
    <property type="evidence" value="ECO:0007669"/>
    <property type="project" value="TreeGrafter"/>
</dbReference>
<dbReference type="GO" id="GO:0016020">
    <property type="term" value="C:membrane"/>
    <property type="evidence" value="ECO:0007669"/>
    <property type="project" value="TreeGrafter"/>
</dbReference>
<dbReference type="PANTHER" id="PTHR11566:SF215">
    <property type="entry name" value="DYNAMIN GTPASE"/>
    <property type="match status" value="1"/>
</dbReference>
<dbReference type="GO" id="GO:0005525">
    <property type="term" value="F:GTP binding"/>
    <property type="evidence" value="ECO:0007669"/>
    <property type="project" value="InterPro"/>
</dbReference>
<dbReference type="EMBL" id="MU858052">
    <property type="protein sequence ID" value="KAK4218541.1"/>
    <property type="molecule type" value="Genomic_DNA"/>
</dbReference>
<dbReference type="PANTHER" id="PTHR11566">
    <property type="entry name" value="DYNAMIN"/>
    <property type="match status" value="1"/>
</dbReference>
<dbReference type="InterPro" id="IPR027417">
    <property type="entry name" value="P-loop_NTPase"/>
</dbReference>
<dbReference type="GO" id="GO:0005874">
    <property type="term" value="C:microtubule"/>
    <property type="evidence" value="ECO:0007669"/>
    <property type="project" value="TreeGrafter"/>
</dbReference>
<dbReference type="GO" id="GO:0005739">
    <property type="term" value="C:mitochondrion"/>
    <property type="evidence" value="ECO:0007669"/>
    <property type="project" value="TreeGrafter"/>
</dbReference>
<evidence type="ECO:0000259" key="4">
    <source>
        <dbReference type="PROSITE" id="PS51718"/>
    </source>
</evidence>
<comment type="caution">
    <text evidence="5">The sequence shown here is derived from an EMBL/GenBank/DDBJ whole genome shotgun (WGS) entry which is preliminary data.</text>
</comment>
<dbReference type="GO" id="GO:0000266">
    <property type="term" value="P:mitochondrial fission"/>
    <property type="evidence" value="ECO:0007669"/>
    <property type="project" value="TreeGrafter"/>
</dbReference>
<keyword evidence="5" id="KW-0378">Hydrolase</keyword>
<accession>A0AAN7BAC9</accession>
<dbReference type="GO" id="GO:0003924">
    <property type="term" value="F:GTPase activity"/>
    <property type="evidence" value="ECO:0007669"/>
    <property type="project" value="InterPro"/>
</dbReference>
<dbReference type="PRINTS" id="PR00195">
    <property type="entry name" value="DYNAMIN"/>
</dbReference>
<dbReference type="GO" id="GO:0006897">
    <property type="term" value="P:endocytosis"/>
    <property type="evidence" value="ECO:0007669"/>
    <property type="project" value="TreeGrafter"/>
</dbReference>
<dbReference type="InterPro" id="IPR045063">
    <property type="entry name" value="Dynamin_N"/>
</dbReference>
<dbReference type="InterPro" id="IPR030381">
    <property type="entry name" value="G_DYNAMIN_dom"/>
</dbReference>
<dbReference type="InterPro" id="IPR020850">
    <property type="entry name" value="GED_dom"/>
</dbReference>
<keyword evidence="1" id="KW-0547">Nucleotide-binding</keyword>
<evidence type="ECO:0000256" key="2">
    <source>
        <dbReference type="ARBA" id="ARBA00023134"/>
    </source>
</evidence>
<proteinExistence type="predicted"/>
<keyword evidence="6" id="KW-1185">Reference proteome</keyword>
<gene>
    <name evidence="5" type="ORF">QBC37DRAFT_437198</name>
</gene>
<protein>
    <submittedName>
        <fullName evidence="5">P-loop containing nucleoside triphosphate hydrolase protein</fullName>
    </submittedName>
</protein>
<dbReference type="PROSITE" id="PS51388">
    <property type="entry name" value="GED"/>
    <property type="match status" value="1"/>
</dbReference>
<evidence type="ECO:0000256" key="1">
    <source>
        <dbReference type="ARBA" id="ARBA00022741"/>
    </source>
</evidence>
<dbReference type="GO" id="GO:0048312">
    <property type="term" value="P:intracellular distribution of mitochondria"/>
    <property type="evidence" value="ECO:0007669"/>
    <property type="project" value="TreeGrafter"/>
</dbReference>
<sequence length="679" mass="76134">MGSTAGDKVVNDLGNHIYLEKQDRLRDIGVDIQTSQIVVVGSQSSGKSSLLENLTGFSFPRGQGLCTRYATQITLRRNPVESIVMSITPSTDATQETRDRIRVFHRQPDSFQATSLAAVIQEANKVMGIRPGDRENDLSLPMFSNDILKVEISGPDKPHLTVIDVPGLFQVTDEGRTTESEKAMVENMVRRYMENERTIVLAVMSCLADRATEGVMQLAKSADPKGERTVGVLTKADLVNEKAVYKNIFDLVKGATLKLGYFVVRSRGADEDDIGVSECRELEQDLFQDPSWEPIAKLGRTGVPALNKELQVLLTDLAKRELPKQLQEVSTRLEACQKTLSAMGPAHSDAASQRLYLLEIALKFERISRDAREGIYGRDEDLFGGNDTMLIAEIISMNEKYSEYMDIKGCSYCFNDQTPTSEVLPFEKLRPKTHSILSNRGGVKVDDTVTPPYQSLSDCIKSCYLQTRGPELGTFGVSLLSRTFRTQSEKWLKIAIRHVHAVATAIHTFLTTLIKKISSEALLDQLWRTALTYNHYFNDNLQKARINRLEKKMRTHAINAAAATYNVDVVTLNMNSLRNLVDNKSNADQVQEDVHDILQSYYKVARKRFVDNICHQAIDYYLLDAPDSPLKIFSPNFVMGLSDTQLDQLAGESAVAKAERERLQFEIQDLEEAMEVLRS</sequence>
<organism evidence="5 6">
    <name type="scientific">Rhypophila decipiens</name>
    <dbReference type="NCBI Taxonomy" id="261697"/>
    <lineage>
        <taxon>Eukaryota</taxon>
        <taxon>Fungi</taxon>
        <taxon>Dikarya</taxon>
        <taxon>Ascomycota</taxon>
        <taxon>Pezizomycotina</taxon>
        <taxon>Sordariomycetes</taxon>
        <taxon>Sordariomycetidae</taxon>
        <taxon>Sordariales</taxon>
        <taxon>Naviculisporaceae</taxon>
        <taxon>Rhypophila</taxon>
    </lineage>
</organism>
<dbReference type="FunFam" id="3.40.50.300:FF:001425">
    <property type="entry name" value="Dynamin GTPase, putative"/>
    <property type="match status" value="1"/>
</dbReference>
<reference evidence="5" key="2">
    <citation type="submission" date="2023-05" db="EMBL/GenBank/DDBJ databases">
        <authorList>
            <consortium name="Lawrence Berkeley National Laboratory"/>
            <person name="Steindorff A."/>
            <person name="Hensen N."/>
            <person name="Bonometti L."/>
            <person name="Westerberg I."/>
            <person name="Brannstrom I.O."/>
            <person name="Guillou S."/>
            <person name="Cros-Aarteil S."/>
            <person name="Calhoun S."/>
            <person name="Haridas S."/>
            <person name="Kuo A."/>
            <person name="Mondo S."/>
            <person name="Pangilinan J."/>
            <person name="Riley R."/>
            <person name="Labutti K."/>
            <person name="Andreopoulos B."/>
            <person name="Lipzen A."/>
            <person name="Chen C."/>
            <person name="Yanf M."/>
            <person name="Daum C."/>
            <person name="Ng V."/>
            <person name="Clum A."/>
            <person name="Ohm R."/>
            <person name="Martin F."/>
            <person name="Silar P."/>
            <person name="Natvig D."/>
            <person name="Lalanne C."/>
            <person name="Gautier V."/>
            <person name="Ament-Velasquez S.L."/>
            <person name="Kruys A."/>
            <person name="Hutchinson M.I."/>
            <person name="Powell A.J."/>
            <person name="Barry K."/>
            <person name="Miller A.N."/>
            <person name="Grigoriev I.V."/>
            <person name="Debuchy R."/>
            <person name="Gladieux P."/>
            <person name="Thoren M.H."/>
            <person name="Johannesson H."/>
        </authorList>
    </citation>
    <scope>NUCLEOTIDE SEQUENCE</scope>
    <source>
        <strain evidence="5">PSN293</strain>
    </source>
</reference>
<name>A0AAN7BAC9_9PEZI</name>
<dbReference type="GO" id="GO:0008017">
    <property type="term" value="F:microtubule binding"/>
    <property type="evidence" value="ECO:0007669"/>
    <property type="project" value="TreeGrafter"/>
</dbReference>
<dbReference type="Proteomes" id="UP001301769">
    <property type="component" value="Unassembled WGS sequence"/>
</dbReference>
<dbReference type="SUPFAM" id="SSF52540">
    <property type="entry name" value="P-loop containing nucleoside triphosphate hydrolases"/>
    <property type="match status" value="1"/>
</dbReference>
<feature type="domain" description="Dynamin-type G" evidence="4">
    <location>
        <begin position="31"/>
        <end position="323"/>
    </location>
</feature>
<dbReference type="Pfam" id="PF00350">
    <property type="entry name" value="Dynamin_N"/>
    <property type="match status" value="1"/>
</dbReference>
<reference evidence="5" key="1">
    <citation type="journal article" date="2023" name="Mol. Phylogenet. Evol.">
        <title>Genome-scale phylogeny and comparative genomics of the fungal order Sordariales.</title>
        <authorList>
            <person name="Hensen N."/>
            <person name="Bonometti L."/>
            <person name="Westerberg I."/>
            <person name="Brannstrom I.O."/>
            <person name="Guillou S."/>
            <person name="Cros-Aarteil S."/>
            <person name="Calhoun S."/>
            <person name="Haridas S."/>
            <person name="Kuo A."/>
            <person name="Mondo S."/>
            <person name="Pangilinan J."/>
            <person name="Riley R."/>
            <person name="LaButti K."/>
            <person name="Andreopoulos B."/>
            <person name="Lipzen A."/>
            <person name="Chen C."/>
            <person name="Yan M."/>
            <person name="Daum C."/>
            <person name="Ng V."/>
            <person name="Clum A."/>
            <person name="Steindorff A."/>
            <person name="Ohm R.A."/>
            <person name="Martin F."/>
            <person name="Silar P."/>
            <person name="Natvig D.O."/>
            <person name="Lalanne C."/>
            <person name="Gautier V."/>
            <person name="Ament-Velasquez S.L."/>
            <person name="Kruys A."/>
            <person name="Hutchinson M.I."/>
            <person name="Powell A.J."/>
            <person name="Barry K."/>
            <person name="Miller A.N."/>
            <person name="Grigoriev I.V."/>
            <person name="Debuchy R."/>
            <person name="Gladieux P."/>
            <person name="Hiltunen Thoren M."/>
            <person name="Johannesson H."/>
        </authorList>
    </citation>
    <scope>NUCLEOTIDE SEQUENCE</scope>
    <source>
        <strain evidence="5">PSN293</strain>
    </source>
</reference>
<evidence type="ECO:0000313" key="5">
    <source>
        <dbReference type="EMBL" id="KAK4218541.1"/>
    </source>
</evidence>
<dbReference type="CDD" id="cd08771">
    <property type="entry name" value="DLP_1"/>
    <property type="match status" value="1"/>
</dbReference>
<dbReference type="InterPro" id="IPR022812">
    <property type="entry name" value="Dynamin"/>
</dbReference>
<dbReference type="InterPro" id="IPR001401">
    <property type="entry name" value="Dynamin_GTPase"/>
</dbReference>
<evidence type="ECO:0000259" key="3">
    <source>
        <dbReference type="PROSITE" id="PS51388"/>
    </source>
</evidence>
<keyword evidence="2" id="KW-0342">GTP-binding</keyword>